<feature type="transmembrane region" description="Helical" evidence="14">
    <location>
        <begin position="12"/>
        <end position="34"/>
    </location>
</feature>
<evidence type="ECO:0000256" key="10">
    <source>
        <dbReference type="ARBA" id="ARBA00022840"/>
    </source>
</evidence>
<evidence type="ECO:0000256" key="6">
    <source>
        <dbReference type="ARBA" id="ARBA00022679"/>
    </source>
</evidence>
<evidence type="ECO:0000256" key="11">
    <source>
        <dbReference type="ARBA" id="ARBA00022989"/>
    </source>
</evidence>
<evidence type="ECO:0000256" key="9">
    <source>
        <dbReference type="ARBA" id="ARBA00022777"/>
    </source>
</evidence>
<proteinExistence type="predicted"/>
<feature type="domain" description="HAMP" evidence="16">
    <location>
        <begin position="102"/>
        <end position="155"/>
    </location>
</feature>
<evidence type="ECO:0000256" key="12">
    <source>
        <dbReference type="ARBA" id="ARBA00023012"/>
    </source>
</evidence>
<dbReference type="CDD" id="cd06225">
    <property type="entry name" value="HAMP"/>
    <property type="match status" value="1"/>
</dbReference>
<evidence type="ECO:0000256" key="7">
    <source>
        <dbReference type="ARBA" id="ARBA00022692"/>
    </source>
</evidence>
<dbReference type="PANTHER" id="PTHR45436">
    <property type="entry name" value="SENSOR HISTIDINE KINASE YKOH"/>
    <property type="match status" value="1"/>
</dbReference>
<accession>A0ABV6JED0</accession>
<keyword evidence="7 14" id="KW-0812">Transmembrane</keyword>
<dbReference type="Proteomes" id="UP001589818">
    <property type="component" value="Unassembled WGS sequence"/>
</dbReference>
<keyword evidence="9 17" id="KW-0418">Kinase</keyword>
<dbReference type="CDD" id="cd00082">
    <property type="entry name" value="HisKA"/>
    <property type="match status" value="1"/>
</dbReference>
<dbReference type="InterPro" id="IPR050428">
    <property type="entry name" value="TCS_sensor_his_kinase"/>
</dbReference>
<dbReference type="Pfam" id="PF00672">
    <property type="entry name" value="HAMP"/>
    <property type="match status" value="1"/>
</dbReference>
<dbReference type="PANTHER" id="PTHR45436:SF5">
    <property type="entry name" value="SENSOR HISTIDINE KINASE TRCS"/>
    <property type="match status" value="1"/>
</dbReference>
<keyword evidence="12" id="KW-0902">Two-component regulatory system</keyword>
<dbReference type="RefSeq" id="WP_204815421.1">
    <property type="nucleotide sequence ID" value="NZ_JANHOF010000001.1"/>
</dbReference>
<dbReference type="EMBL" id="JBHLVF010000041">
    <property type="protein sequence ID" value="MFC0394263.1"/>
    <property type="molecule type" value="Genomic_DNA"/>
</dbReference>
<keyword evidence="4" id="KW-1003">Cell membrane</keyword>
<dbReference type="SUPFAM" id="SSF55874">
    <property type="entry name" value="ATPase domain of HSP90 chaperone/DNA topoisomerase II/histidine kinase"/>
    <property type="match status" value="1"/>
</dbReference>
<gene>
    <name evidence="17" type="ORF">ACFFJ8_23215</name>
</gene>
<dbReference type="SMART" id="SM00388">
    <property type="entry name" value="HisKA"/>
    <property type="match status" value="1"/>
</dbReference>
<evidence type="ECO:0000259" key="15">
    <source>
        <dbReference type="PROSITE" id="PS50109"/>
    </source>
</evidence>
<feature type="domain" description="Histidine kinase" evidence="15">
    <location>
        <begin position="163"/>
        <end position="375"/>
    </location>
</feature>
<organism evidence="17 18">
    <name type="scientific">Paenibacillus mendelii</name>
    <dbReference type="NCBI Taxonomy" id="206163"/>
    <lineage>
        <taxon>Bacteria</taxon>
        <taxon>Bacillati</taxon>
        <taxon>Bacillota</taxon>
        <taxon>Bacilli</taxon>
        <taxon>Bacillales</taxon>
        <taxon>Paenibacillaceae</taxon>
        <taxon>Paenibacillus</taxon>
    </lineage>
</organism>
<dbReference type="SUPFAM" id="SSF47384">
    <property type="entry name" value="Homodimeric domain of signal transducing histidine kinase"/>
    <property type="match status" value="1"/>
</dbReference>
<dbReference type="Gene3D" id="1.10.287.130">
    <property type="match status" value="1"/>
</dbReference>
<keyword evidence="6" id="KW-0808">Transferase</keyword>
<dbReference type="SUPFAM" id="SSF158472">
    <property type="entry name" value="HAMP domain-like"/>
    <property type="match status" value="1"/>
</dbReference>
<dbReference type="Pfam" id="PF02518">
    <property type="entry name" value="HATPase_c"/>
    <property type="match status" value="1"/>
</dbReference>
<dbReference type="EC" id="2.7.13.3" evidence="3"/>
<evidence type="ECO:0000256" key="3">
    <source>
        <dbReference type="ARBA" id="ARBA00012438"/>
    </source>
</evidence>
<protein>
    <recommendedName>
        <fullName evidence="3">histidine kinase</fullName>
        <ecNumber evidence="3">2.7.13.3</ecNumber>
    </recommendedName>
</protein>
<dbReference type="InterPro" id="IPR003594">
    <property type="entry name" value="HATPase_dom"/>
</dbReference>
<dbReference type="InterPro" id="IPR003661">
    <property type="entry name" value="HisK_dim/P_dom"/>
</dbReference>
<dbReference type="Gene3D" id="3.30.565.10">
    <property type="entry name" value="Histidine kinase-like ATPase, C-terminal domain"/>
    <property type="match status" value="1"/>
</dbReference>
<evidence type="ECO:0000256" key="1">
    <source>
        <dbReference type="ARBA" id="ARBA00000085"/>
    </source>
</evidence>
<keyword evidence="5" id="KW-0597">Phosphoprotein</keyword>
<keyword evidence="11 14" id="KW-1133">Transmembrane helix</keyword>
<dbReference type="PRINTS" id="PR00344">
    <property type="entry name" value="BCTRLSENSOR"/>
</dbReference>
<dbReference type="SMART" id="SM00304">
    <property type="entry name" value="HAMP"/>
    <property type="match status" value="1"/>
</dbReference>
<evidence type="ECO:0000256" key="8">
    <source>
        <dbReference type="ARBA" id="ARBA00022741"/>
    </source>
</evidence>
<dbReference type="InterPro" id="IPR004358">
    <property type="entry name" value="Sig_transdc_His_kin-like_C"/>
</dbReference>
<reference evidence="17 18" key="1">
    <citation type="submission" date="2024-09" db="EMBL/GenBank/DDBJ databases">
        <authorList>
            <person name="Sun Q."/>
            <person name="Mori K."/>
        </authorList>
    </citation>
    <scope>NUCLEOTIDE SEQUENCE [LARGE SCALE GENOMIC DNA]</scope>
    <source>
        <strain evidence="17 18">CCM 4839</strain>
    </source>
</reference>
<comment type="caution">
    <text evidence="17">The sequence shown here is derived from an EMBL/GenBank/DDBJ whole genome shotgun (WGS) entry which is preliminary data.</text>
</comment>
<evidence type="ECO:0000313" key="18">
    <source>
        <dbReference type="Proteomes" id="UP001589818"/>
    </source>
</evidence>
<dbReference type="InterPro" id="IPR036890">
    <property type="entry name" value="HATPase_C_sf"/>
</dbReference>
<dbReference type="PROSITE" id="PS50109">
    <property type="entry name" value="HIS_KIN"/>
    <property type="match status" value="1"/>
</dbReference>
<comment type="catalytic activity">
    <reaction evidence="1">
        <text>ATP + protein L-histidine = ADP + protein N-phospho-L-histidine.</text>
        <dbReference type="EC" id="2.7.13.3"/>
    </reaction>
</comment>
<evidence type="ECO:0000256" key="2">
    <source>
        <dbReference type="ARBA" id="ARBA00004651"/>
    </source>
</evidence>
<dbReference type="Gene3D" id="6.10.340.10">
    <property type="match status" value="1"/>
</dbReference>
<dbReference type="InterPro" id="IPR036097">
    <property type="entry name" value="HisK_dim/P_sf"/>
</dbReference>
<evidence type="ECO:0000256" key="4">
    <source>
        <dbReference type="ARBA" id="ARBA00022475"/>
    </source>
</evidence>
<evidence type="ECO:0000256" key="14">
    <source>
        <dbReference type="SAM" id="Phobius"/>
    </source>
</evidence>
<keyword evidence="13 14" id="KW-0472">Membrane</keyword>
<sequence length="375" mass="41425">MKRFNRISLRLRLTIVIALILILASTVLMAVSIYSARNIYSKVPLIEMVANGEISAKRPLLRDQPGLAVLRVEQDNEFASISLLSVVLVVVIGTGITYLIVGRALKPVTNLARKIEEIDENNLFRPVNVTPSNDEVSKLSVSFNHMIAKLEKAFNSQKNFSANAAHELKTPLAAMIANIEVLQLDANPTLDEYKETLDDALYNAQRLSSLVNDLLKVNAELHITTCEKIDANAIFESIIDDLRPELQNKSIQIENLTGGAQLYGDKLLLHRAFNNLIHNAVKYNKPGGLIKIVATETDDKTRIAIFDTGIGIPDDQIEKIFDPFYCVDPSRSRELGGSGLGLSIVKSVIDKHGGEIKVQSIEDISTTFVIFLPKP</sequence>
<comment type="subcellular location">
    <subcellularLocation>
        <location evidence="2">Cell membrane</location>
        <topology evidence="2">Multi-pass membrane protein</topology>
    </subcellularLocation>
</comment>
<dbReference type="SMART" id="SM00387">
    <property type="entry name" value="HATPase_c"/>
    <property type="match status" value="1"/>
</dbReference>
<keyword evidence="8" id="KW-0547">Nucleotide-binding</keyword>
<dbReference type="CDD" id="cd00075">
    <property type="entry name" value="HATPase"/>
    <property type="match status" value="1"/>
</dbReference>
<dbReference type="Pfam" id="PF00512">
    <property type="entry name" value="HisKA"/>
    <property type="match status" value="1"/>
</dbReference>
<evidence type="ECO:0000256" key="5">
    <source>
        <dbReference type="ARBA" id="ARBA00022553"/>
    </source>
</evidence>
<evidence type="ECO:0000256" key="13">
    <source>
        <dbReference type="ARBA" id="ARBA00023136"/>
    </source>
</evidence>
<dbReference type="GO" id="GO:0016301">
    <property type="term" value="F:kinase activity"/>
    <property type="evidence" value="ECO:0007669"/>
    <property type="project" value="UniProtKB-KW"/>
</dbReference>
<dbReference type="InterPro" id="IPR003660">
    <property type="entry name" value="HAMP_dom"/>
</dbReference>
<feature type="transmembrane region" description="Helical" evidence="14">
    <location>
        <begin position="78"/>
        <end position="101"/>
    </location>
</feature>
<dbReference type="InterPro" id="IPR005467">
    <property type="entry name" value="His_kinase_dom"/>
</dbReference>
<keyword evidence="10" id="KW-0067">ATP-binding</keyword>
<evidence type="ECO:0000313" key="17">
    <source>
        <dbReference type="EMBL" id="MFC0394263.1"/>
    </source>
</evidence>
<name>A0ABV6JED0_9BACL</name>
<keyword evidence="18" id="KW-1185">Reference proteome</keyword>
<evidence type="ECO:0000259" key="16">
    <source>
        <dbReference type="PROSITE" id="PS50885"/>
    </source>
</evidence>
<dbReference type="PROSITE" id="PS50885">
    <property type="entry name" value="HAMP"/>
    <property type="match status" value="1"/>
</dbReference>